<keyword evidence="3" id="KW-1185">Reference proteome</keyword>
<feature type="compositionally biased region" description="Acidic residues" evidence="1">
    <location>
        <begin position="74"/>
        <end position="91"/>
    </location>
</feature>
<dbReference type="EMBL" id="CP079105">
    <property type="protein sequence ID" value="QXQ14872.1"/>
    <property type="molecule type" value="Genomic_DNA"/>
</dbReference>
<protein>
    <submittedName>
        <fullName evidence="2">Uncharacterized protein</fullName>
    </submittedName>
</protein>
<evidence type="ECO:0000313" key="3">
    <source>
        <dbReference type="Proteomes" id="UP000887023"/>
    </source>
</evidence>
<feature type="region of interest" description="Disordered" evidence="1">
    <location>
        <begin position="68"/>
        <end position="91"/>
    </location>
</feature>
<dbReference type="RefSeq" id="WP_066474910.1">
    <property type="nucleotide sequence ID" value="NZ_CBCRUZ010000009.1"/>
</dbReference>
<name>A0ABX8SAM5_9ACTN</name>
<reference evidence="2" key="1">
    <citation type="submission" date="2021-07" db="EMBL/GenBank/DDBJ databases">
        <title>Candidatus Kaistella beijingensis sp. nov. isolated from a municipal wastewater treatment plant is involved in sludge foaming.</title>
        <authorList>
            <person name="Song Y."/>
            <person name="Liu S.-J."/>
        </authorList>
    </citation>
    <scope>NUCLEOTIDE SEQUENCE</scope>
    <source>
        <strain evidence="2">DSM 43998</strain>
    </source>
</reference>
<accession>A0ABX8SAM5</accession>
<dbReference type="Proteomes" id="UP000887023">
    <property type="component" value="Chromosome"/>
</dbReference>
<organism evidence="2 3">
    <name type="scientific">Skermania pinensis</name>
    <dbReference type="NCBI Taxonomy" id="39122"/>
    <lineage>
        <taxon>Bacteria</taxon>
        <taxon>Bacillati</taxon>
        <taxon>Actinomycetota</taxon>
        <taxon>Actinomycetes</taxon>
        <taxon>Mycobacteriales</taxon>
        <taxon>Gordoniaceae</taxon>
        <taxon>Skermania</taxon>
    </lineage>
</organism>
<evidence type="ECO:0000256" key="1">
    <source>
        <dbReference type="SAM" id="MobiDB-lite"/>
    </source>
</evidence>
<sequence length="91" mass="10374">MNAQQPLIEAARLRFNGMSRDSLEDPPDLDEEVVFTVRARCKKQERERMKDGEIRLVAIMEVVDVHVGGTMPDRDDEGPTLFDDEPDDDAE</sequence>
<evidence type="ECO:0000313" key="2">
    <source>
        <dbReference type="EMBL" id="QXQ14872.1"/>
    </source>
</evidence>
<gene>
    <name evidence="2" type="ORF">KV203_05675</name>
</gene>
<proteinExistence type="predicted"/>